<dbReference type="Proteomes" id="UP001219956">
    <property type="component" value="Unassembled WGS sequence"/>
</dbReference>
<dbReference type="InterPro" id="IPR032556">
    <property type="entry name" value="DUF4936"/>
</dbReference>
<organism evidence="1 2">
    <name type="scientific">Vogesella aquatica</name>
    <dbReference type="NCBI Taxonomy" id="2984206"/>
    <lineage>
        <taxon>Bacteria</taxon>
        <taxon>Pseudomonadati</taxon>
        <taxon>Pseudomonadota</taxon>
        <taxon>Betaproteobacteria</taxon>
        <taxon>Neisseriales</taxon>
        <taxon>Chromobacteriaceae</taxon>
        <taxon>Vogesella</taxon>
    </lineage>
</organism>
<name>A0ABT5J0J4_9NEIS</name>
<protein>
    <submittedName>
        <fullName evidence="1">DUF4936 family protein</fullName>
    </submittedName>
</protein>
<dbReference type="EMBL" id="JAQQLF010000019">
    <property type="protein sequence ID" value="MDC7718347.1"/>
    <property type="molecule type" value="Genomic_DNA"/>
</dbReference>
<evidence type="ECO:0000313" key="1">
    <source>
        <dbReference type="EMBL" id="MDC7718347.1"/>
    </source>
</evidence>
<evidence type="ECO:0000313" key="2">
    <source>
        <dbReference type="Proteomes" id="UP001219956"/>
    </source>
</evidence>
<proteinExistence type="predicted"/>
<sequence>MSVSLYIYYRIDGNFPSFECSSRKIMAQIASEMQIKGRLLQRRDDAHTWMEIYEPVTDLAALEQALSRAVATDASWLGVARHAECFTEI</sequence>
<accession>A0ABT5J0J4</accession>
<keyword evidence="2" id="KW-1185">Reference proteome</keyword>
<gene>
    <name evidence="1" type="ORF">PQU95_14135</name>
</gene>
<reference evidence="1 2" key="1">
    <citation type="submission" date="2023-01" db="EMBL/GenBank/DDBJ databases">
        <title>Novel species of the genus Vogesella isolated from rivers.</title>
        <authorList>
            <person name="Lu H."/>
        </authorList>
    </citation>
    <scope>NUCLEOTIDE SEQUENCE [LARGE SCALE GENOMIC DNA]</scope>
    <source>
        <strain evidence="1 2">DC21W</strain>
    </source>
</reference>
<dbReference type="Pfam" id="PF16290">
    <property type="entry name" value="DUF4936"/>
    <property type="match status" value="1"/>
</dbReference>
<comment type="caution">
    <text evidence="1">The sequence shown here is derived from an EMBL/GenBank/DDBJ whole genome shotgun (WGS) entry which is preliminary data.</text>
</comment>
<dbReference type="RefSeq" id="WP_272752600.1">
    <property type="nucleotide sequence ID" value="NZ_JAQQLF010000019.1"/>
</dbReference>